<dbReference type="eggNOG" id="COG0695">
    <property type="taxonomic scope" value="Bacteria"/>
</dbReference>
<dbReference type="Pfam" id="PF00462">
    <property type="entry name" value="Glutaredoxin"/>
    <property type="match status" value="1"/>
</dbReference>
<dbReference type="PANTHER" id="PTHR34386">
    <property type="entry name" value="GLUTAREDOXIN"/>
    <property type="match status" value="1"/>
</dbReference>
<dbReference type="InterPro" id="IPR036249">
    <property type="entry name" value="Thioredoxin-like_sf"/>
</dbReference>
<dbReference type="PROSITE" id="PS51354">
    <property type="entry name" value="GLUTAREDOXIN_2"/>
    <property type="match status" value="1"/>
</dbReference>
<dbReference type="CDD" id="cd02976">
    <property type="entry name" value="NrdH"/>
    <property type="match status" value="1"/>
</dbReference>
<dbReference type="InterPro" id="IPR002109">
    <property type="entry name" value="Glutaredoxin"/>
</dbReference>
<dbReference type="GO" id="GO:0009055">
    <property type="term" value="F:electron transfer activity"/>
    <property type="evidence" value="ECO:0007669"/>
    <property type="project" value="TreeGrafter"/>
</dbReference>
<dbReference type="PANTHER" id="PTHR34386:SF1">
    <property type="entry name" value="GLUTAREDOXIN-LIKE PROTEIN NRDH"/>
    <property type="match status" value="1"/>
</dbReference>
<evidence type="ECO:0000313" key="3">
    <source>
        <dbReference type="Proteomes" id="UP000030401"/>
    </source>
</evidence>
<sequence length="85" mass="10157">MSRHKVFVYTSRGCHYCERVLQLLRDNNVEFEERNISDHRPYFDEMKEFGIYGTPVTFVGEEKVLGFQEKQLKKKLGINRTNMHS</sequence>
<dbReference type="OrthoDB" id="9795531at2"/>
<dbReference type="STRING" id="1385512.N784_04160"/>
<dbReference type="SUPFAM" id="SSF52833">
    <property type="entry name" value="Thioredoxin-like"/>
    <property type="match status" value="1"/>
</dbReference>
<dbReference type="Proteomes" id="UP000030401">
    <property type="component" value="Unassembled WGS sequence"/>
</dbReference>
<dbReference type="RefSeq" id="WP_036834284.1">
    <property type="nucleotide sequence ID" value="NZ_AVPG01000012.1"/>
</dbReference>
<feature type="domain" description="Glutaredoxin" evidence="1">
    <location>
        <begin position="6"/>
        <end position="62"/>
    </location>
</feature>
<reference evidence="2 3" key="1">
    <citation type="submission" date="2013-08" db="EMBL/GenBank/DDBJ databases">
        <authorList>
            <person name="Huang J."/>
            <person name="Wang G."/>
        </authorList>
    </citation>
    <scope>NUCLEOTIDE SEQUENCE [LARGE SCALE GENOMIC DNA]</scope>
    <source>
        <strain evidence="2 3">JSM 072002</strain>
    </source>
</reference>
<gene>
    <name evidence="2" type="ORF">N784_04160</name>
</gene>
<organism evidence="2 3">
    <name type="scientific">Pontibacillus litoralis JSM 072002</name>
    <dbReference type="NCBI Taxonomy" id="1385512"/>
    <lineage>
        <taxon>Bacteria</taxon>
        <taxon>Bacillati</taxon>
        <taxon>Bacillota</taxon>
        <taxon>Bacilli</taxon>
        <taxon>Bacillales</taxon>
        <taxon>Bacillaceae</taxon>
        <taxon>Pontibacillus</taxon>
    </lineage>
</organism>
<evidence type="ECO:0000259" key="1">
    <source>
        <dbReference type="Pfam" id="PF00462"/>
    </source>
</evidence>
<dbReference type="InterPro" id="IPR051548">
    <property type="entry name" value="Grx-like_ET"/>
</dbReference>
<dbReference type="GO" id="GO:0045454">
    <property type="term" value="P:cell redox homeostasis"/>
    <property type="evidence" value="ECO:0007669"/>
    <property type="project" value="TreeGrafter"/>
</dbReference>
<accession>A0A0A5G664</accession>
<protein>
    <submittedName>
        <fullName evidence="2">Glutaredoxin</fullName>
    </submittedName>
</protein>
<keyword evidence="3" id="KW-1185">Reference proteome</keyword>
<dbReference type="EMBL" id="AVPG01000012">
    <property type="protein sequence ID" value="KGX86575.1"/>
    <property type="molecule type" value="Genomic_DNA"/>
</dbReference>
<comment type="caution">
    <text evidence="2">The sequence shown here is derived from an EMBL/GenBank/DDBJ whole genome shotgun (WGS) entry which is preliminary data.</text>
</comment>
<dbReference type="Gene3D" id="3.40.30.10">
    <property type="entry name" value="Glutaredoxin"/>
    <property type="match status" value="1"/>
</dbReference>
<dbReference type="AlphaFoldDB" id="A0A0A5G664"/>
<name>A0A0A5G664_9BACI</name>
<proteinExistence type="predicted"/>
<evidence type="ECO:0000313" key="2">
    <source>
        <dbReference type="EMBL" id="KGX86575.1"/>
    </source>
</evidence>